<evidence type="ECO:0000313" key="1">
    <source>
        <dbReference type="EMBL" id="OPF87255.1"/>
    </source>
</evidence>
<reference evidence="1 2" key="1">
    <citation type="submission" date="2017-02" db="EMBL/GenBank/DDBJ databases">
        <title>Vagococcus cremeus sp. nov., isolated from the small intestine of a marten, Martes flavigula.</title>
        <authorList>
            <person name="Tak E.J."/>
            <person name="Bae J.-W."/>
        </authorList>
    </citation>
    <scope>NUCLEOTIDE SEQUENCE [LARGE SCALE GENOMIC DNA]</scope>
    <source>
        <strain evidence="1 2">D7T301</strain>
    </source>
</reference>
<dbReference type="EMBL" id="MVAB01000001">
    <property type="protein sequence ID" value="OPF87255.1"/>
    <property type="molecule type" value="Genomic_DNA"/>
</dbReference>
<dbReference type="Proteomes" id="UP000189970">
    <property type="component" value="Unassembled WGS sequence"/>
</dbReference>
<organism evidence="1 2">
    <name type="scientific">Vagococcus martis</name>
    <dbReference type="NCBI Taxonomy" id="1768210"/>
    <lineage>
        <taxon>Bacteria</taxon>
        <taxon>Bacillati</taxon>
        <taxon>Bacillota</taxon>
        <taxon>Bacilli</taxon>
        <taxon>Lactobacillales</taxon>
        <taxon>Enterococcaceae</taxon>
        <taxon>Vagococcus</taxon>
    </lineage>
</organism>
<name>A0A1V4DFK9_9ENTE</name>
<gene>
    <name evidence="1" type="ORF">BW731_03015</name>
</gene>
<dbReference type="AlphaFoldDB" id="A0A1V4DFK9"/>
<evidence type="ECO:0000313" key="2">
    <source>
        <dbReference type="Proteomes" id="UP000189970"/>
    </source>
</evidence>
<protein>
    <submittedName>
        <fullName evidence="1">Uncharacterized protein</fullName>
    </submittedName>
</protein>
<proteinExistence type="predicted"/>
<keyword evidence="2" id="KW-1185">Reference proteome</keyword>
<sequence>MLCFKLNINVPQSDTIGVFRITEDGVLEVNGPITGQPLINSKWQIISKQYMDKETAKEYFDNRQ</sequence>
<comment type="caution">
    <text evidence="1">The sequence shown here is derived from an EMBL/GenBank/DDBJ whole genome shotgun (WGS) entry which is preliminary data.</text>
</comment>
<accession>A0A1V4DFK9</accession>